<keyword evidence="2" id="KW-0472">Membrane</keyword>
<feature type="transmembrane region" description="Helical" evidence="2">
    <location>
        <begin position="108"/>
        <end position="131"/>
    </location>
</feature>
<evidence type="ECO:0000259" key="3">
    <source>
        <dbReference type="SMART" id="SM00831"/>
    </source>
</evidence>
<comment type="caution">
    <text evidence="4">The sequence shown here is derived from an EMBL/GenBank/DDBJ whole genome shotgun (WGS) entry which is preliminary data.</text>
</comment>
<proteinExistence type="predicted"/>
<feature type="compositionally biased region" description="Basic residues" evidence="1">
    <location>
        <begin position="44"/>
        <end position="58"/>
    </location>
</feature>
<feature type="domain" description="Cation-transporting P-type ATPase N-terminal" evidence="3">
    <location>
        <begin position="3"/>
        <end position="101"/>
    </location>
</feature>
<evidence type="ECO:0000313" key="4">
    <source>
        <dbReference type="EMBL" id="ETO14875.1"/>
    </source>
</evidence>
<organism evidence="4 5">
    <name type="scientific">Reticulomyxa filosa</name>
    <dbReference type="NCBI Taxonomy" id="46433"/>
    <lineage>
        <taxon>Eukaryota</taxon>
        <taxon>Sar</taxon>
        <taxon>Rhizaria</taxon>
        <taxon>Retaria</taxon>
        <taxon>Foraminifera</taxon>
        <taxon>Monothalamids</taxon>
        <taxon>Reticulomyxidae</taxon>
        <taxon>Reticulomyxa</taxon>
    </lineage>
</organism>
<dbReference type="SUPFAM" id="SSF81665">
    <property type="entry name" value="Calcium ATPase, transmembrane domain M"/>
    <property type="match status" value="1"/>
</dbReference>
<gene>
    <name evidence="4" type="ORF">RFI_22493</name>
</gene>
<keyword evidence="5" id="KW-1185">Reference proteome</keyword>
<dbReference type="Proteomes" id="UP000023152">
    <property type="component" value="Unassembled WGS sequence"/>
</dbReference>
<protein>
    <submittedName>
        <fullName evidence="4">Sarcoplasmic/endoplasmic reticulum calcium ATPase 1-like protein</fullName>
    </submittedName>
</protein>
<dbReference type="Gene3D" id="1.20.1110.10">
    <property type="entry name" value="Calcium-transporting ATPase, transmembrane domain"/>
    <property type="match status" value="1"/>
</dbReference>
<name>X6MPA2_RETFI</name>
<feature type="non-terminal residue" evidence="4">
    <location>
        <position position="141"/>
    </location>
</feature>
<keyword evidence="2" id="KW-0812">Transmembrane</keyword>
<evidence type="ECO:0000313" key="5">
    <source>
        <dbReference type="Proteomes" id="UP000023152"/>
    </source>
</evidence>
<evidence type="ECO:0000256" key="1">
    <source>
        <dbReference type="SAM" id="MobiDB-lite"/>
    </source>
</evidence>
<sequence>MEDSHFRTVQEVLEFFGTDPKNGLTSAQSKPIAKSNEEEEEEKKKKKNKKPNKMKQNKNGKNIELPPPPKTSWISLVIKQFQDMLVLILLGAAVISFVLSWLEEGKSYWETIVEPSVILLILICNAVVGVWQESSAEEAIE</sequence>
<dbReference type="EMBL" id="ASPP01019689">
    <property type="protein sequence ID" value="ETO14875.1"/>
    <property type="molecule type" value="Genomic_DNA"/>
</dbReference>
<keyword evidence="2" id="KW-1133">Transmembrane helix</keyword>
<dbReference type="Pfam" id="PF00690">
    <property type="entry name" value="Cation_ATPase_N"/>
    <property type="match status" value="1"/>
</dbReference>
<reference evidence="4 5" key="1">
    <citation type="journal article" date="2013" name="Curr. Biol.">
        <title>The Genome of the Foraminiferan Reticulomyxa filosa.</title>
        <authorList>
            <person name="Glockner G."/>
            <person name="Hulsmann N."/>
            <person name="Schleicher M."/>
            <person name="Noegel A.A."/>
            <person name="Eichinger L."/>
            <person name="Gallinger C."/>
            <person name="Pawlowski J."/>
            <person name="Sierra R."/>
            <person name="Euteneuer U."/>
            <person name="Pillet L."/>
            <person name="Moustafa A."/>
            <person name="Platzer M."/>
            <person name="Groth M."/>
            <person name="Szafranski K."/>
            <person name="Schliwa M."/>
        </authorList>
    </citation>
    <scope>NUCLEOTIDE SEQUENCE [LARGE SCALE GENOMIC DNA]</scope>
</reference>
<feature type="transmembrane region" description="Helical" evidence="2">
    <location>
        <begin position="84"/>
        <end position="102"/>
    </location>
</feature>
<dbReference type="Gene3D" id="2.70.150.10">
    <property type="entry name" value="Calcium-transporting ATPase, cytoplasmic transduction domain A"/>
    <property type="match status" value="1"/>
</dbReference>
<feature type="region of interest" description="Disordered" evidence="1">
    <location>
        <begin position="18"/>
        <end position="69"/>
    </location>
</feature>
<accession>X6MPA2</accession>
<dbReference type="SMART" id="SM00831">
    <property type="entry name" value="Cation_ATPase_N"/>
    <property type="match status" value="1"/>
</dbReference>
<dbReference type="OrthoDB" id="3352408at2759"/>
<dbReference type="InterPro" id="IPR023298">
    <property type="entry name" value="ATPase_P-typ_TM_dom_sf"/>
</dbReference>
<dbReference type="OMA" id="WETIVEP"/>
<dbReference type="AlphaFoldDB" id="X6MPA2"/>
<dbReference type="PANTHER" id="PTHR42861">
    <property type="entry name" value="CALCIUM-TRANSPORTING ATPASE"/>
    <property type="match status" value="1"/>
</dbReference>
<evidence type="ECO:0000256" key="2">
    <source>
        <dbReference type="SAM" id="Phobius"/>
    </source>
</evidence>
<dbReference type="InterPro" id="IPR004014">
    <property type="entry name" value="ATPase_P-typ_cation-transptr_N"/>
</dbReference>